<keyword evidence="3" id="KW-1185">Reference proteome</keyword>
<dbReference type="Pfam" id="PF20236">
    <property type="entry name" value="DUF6593"/>
    <property type="match status" value="1"/>
</dbReference>
<dbReference type="STRING" id="765440.A0A0C3GH89"/>
<proteinExistence type="predicted"/>
<evidence type="ECO:0000313" key="3">
    <source>
        <dbReference type="Proteomes" id="UP000054166"/>
    </source>
</evidence>
<dbReference type="HOGENOM" id="CLU_103808_0_0_1"/>
<dbReference type="EMBL" id="KN832972">
    <property type="protein sequence ID" value="KIM91019.1"/>
    <property type="molecule type" value="Genomic_DNA"/>
</dbReference>
<accession>A0A0C3GH89</accession>
<sequence>MSRGSSNNGEVLSWTNQDPRESQLFNSWGVLYRFQTAVGPDGLSTTTLFRALRKNKEERVARLEWAPNGGLGRAQIGKNTVSMLDLVQQDQRMHGARVFSAPDGMLYRWTPSASSRDVQLMDPNGNVVAIYRPTRPTRYQIGDVHGELHFFPQSGACTVVRPSYLVGSWNLSANFLLFPPSPLVRCIRP</sequence>
<evidence type="ECO:0000259" key="1">
    <source>
        <dbReference type="Pfam" id="PF20236"/>
    </source>
</evidence>
<reference evidence="2 3" key="1">
    <citation type="submission" date="2014-04" db="EMBL/GenBank/DDBJ databases">
        <authorList>
            <consortium name="DOE Joint Genome Institute"/>
            <person name="Kuo A."/>
            <person name="Tarkka M."/>
            <person name="Buscot F."/>
            <person name="Kohler A."/>
            <person name="Nagy L.G."/>
            <person name="Floudas D."/>
            <person name="Copeland A."/>
            <person name="Barry K.W."/>
            <person name="Cichocki N."/>
            <person name="Veneault-Fourrey C."/>
            <person name="LaButti K."/>
            <person name="Lindquist E.A."/>
            <person name="Lipzen A."/>
            <person name="Lundell T."/>
            <person name="Morin E."/>
            <person name="Murat C."/>
            <person name="Sun H."/>
            <person name="Tunlid A."/>
            <person name="Henrissat B."/>
            <person name="Grigoriev I.V."/>
            <person name="Hibbett D.S."/>
            <person name="Martin F."/>
            <person name="Nordberg H.P."/>
            <person name="Cantor M.N."/>
            <person name="Hua S.X."/>
        </authorList>
    </citation>
    <scope>NUCLEOTIDE SEQUENCE [LARGE SCALE GENOMIC DNA]</scope>
    <source>
        <strain evidence="2 3">F 1598</strain>
    </source>
</reference>
<dbReference type="InParanoid" id="A0A0C3GH89"/>
<reference evidence="3" key="2">
    <citation type="submission" date="2015-01" db="EMBL/GenBank/DDBJ databases">
        <title>Evolutionary Origins and Diversification of the Mycorrhizal Mutualists.</title>
        <authorList>
            <consortium name="DOE Joint Genome Institute"/>
            <consortium name="Mycorrhizal Genomics Consortium"/>
            <person name="Kohler A."/>
            <person name="Kuo A."/>
            <person name="Nagy L.G."/>
            <person name="Floudas D."/>
            <person name="Copeland A."/>
            <person name="Barry K.W."/>
            <person name="Cichocki N."/>
            <person name="Veneault-Fourrey C."/>
            <person name="LaButti K."/>
            <person name="Lindquist E.A."/>
            <person name="Lipzen A."/>
            <person name="Lundell T."/>
            <person name="Morin E."/>
            <person name="Murat C."/>
            <person name="Riley R."/>
            <person name="Ohm R."/>
            <person name="Sun H."/>
            <person name="Tunlid A."/>
            <person name="Henrissat B."/>
            <person name="Grigoriev I.V."/>
            <person name="Hibbett D.S."/>
            <person name="Martin F."/>
        </authorList>
    </citation>
    <scope>NUCLEOTIDE SEQUENCE [LARGE SCALE GENOMIC DNA]</scope>
    <source>
        <strain evidence="3">F 1598</strain>
    </source>
</reference>
<gene>
    <name evidence="2" type="ORF">PILCRDRAFT_811532</name>
</gene>
<organism evidence="2 3">
    <name type="scientific">Piloderma croceum (strain F 1598)</name>
    <dbReference type="NCBI Taxonomy" id="765440"/>
    <lineage>
        <taxon>Eukaryota</taxon>
        <taxon>Fungi</taxon>
        <taxon>Dikarya</taxon>
        <taxon>Basidiomycota</taxon>
        <taxon>Agaricomycotina</taxon>
        <taxon>Agaricomycetes</taxon>
        <taxon>Agaricomycetidae</taxon>
        <taxon>Atheliales</taxon>
        <taxon>Atheliaceae</taxon>
        <taxon>Piloderma</taxon>
    </lineage>
</organism>
<protein>
    <recommendedName>
        <fullName evidence="1">DUF6593 domain-containing protein</fullName>
    </recommendedName>
</protein>
<dbReference type="AlphaFoldDB" id="A0A0C3GH89"/>
<dbReference type="Proteomes" id="UP000054166">
    <property type="component" value="Unassembled WGS sequence"/>
</dbReference>
<feature type="domain" description="DUF6593" evidence="1">
    <location>
        <begin position="18"/>
        <end position="135"/>
    </location>
</feature>
<dbReference type="OrthoDB" id="3332782at2759"/>
<name>A0A0C3GH89_PILCF</name>
<evidence type="ECO:0000313" key="2">
    <source>
        <dbReference type="EMBL" id="KIM91019.1"/>
    </source>
</evidence>
<dbReference type="InterPro" id="IPR046528">
    <property type="entry name" value="DUF6593"/>
</dbReference>